<name>A0A6J6IQG3_9ZZZZ</name>
<dbReference type="PANTHER" id="PTHR10491:SF4">
    <property type="entry name" value="METHIONINE ADENOSYLTRANSFERASE 2 SUBUNIT BETA"/>
    <property type="match status" value="1"/>
</dbReference>
<dbReference type="PANTHER" id="PTHR10491">
    <property type="entry name" value="DTDP-4-DEHYDRORHAMNOSE REDUCTASE"/>
    <property type="match status" value="1"/>
</dbReference>
<accession>A0A6J6IQG3</accession>
<feature type="domain" description="RmlD-like substrate binding" evidence="1">
    <location>
        <begin position="1"/>
        <end position="277"/>
    </location>
</feature>
<organism evidence="2">
    <name type="scientific">freshwater metagenome</name>
    <dbReference type="NCBI Taxonomy" id="449393"/>
    <lineage>
        <taxon>unclassified sequences</taxon>
        <taxon>metagenomes</taxon>
        <taxon>ecological metagenomes</taxon>
    </lineage>
</organism>
<dbReference type="Gene3D" id="3.90.25.10">
    <property type="entry name" value="UDP-galactose 4-epimerase, domain 1"/>
    <property type="match status" value="1"/>
</dbReference>
<protein>
    <submittedName>
        <fullName evidence="2">Unannotated protein</fullName>
    </submittedName>
</protein>
<evidence type="ECO:0000313" key="2">
    <source>
        <dbReference type="EMBL" id="CAB4626852.1"/>
    </source>
</evidence>
<proteinExistence type="predicted"/>
<dbReference type="CDD" id="cd05254">
    <property type="entry name" value="dTDP_HR_like_SDR_e"/>
    <property type="match status" value="1"/>
</dbReference>
<dbReference type="SUPFAM" id="SSF51735">
    <property type="entry name" value="NAD(P)-binding Rossmann-fold domains"/>
    <property type="match status" value="1"/>
</dbReference>
<dbReference type="InterPro" id="IPR029903">
    <property type="entry name" value="RmlD-like-bd"/>
</dbReference>
<dbReference type="NCBIfam" id="TIGR01214">
    <property type="entry name" value="rmlD"/>
    <property type="match status" value="1"/>
</dbReference>
<dbReference type="Gene3D" id="3.40.50.720">
    <property type="entry name" value="NAD(P)-binding Rossmann-like Domain"/>
    <property type="match status" value="1"/>
</dbReference>
<reference evidence="2" key="1">
    <citation type="submission" date="2020-05" db="EMBL/GenBank/DDBJ databases">
        <authorList>
            <person name="Chiriac C."/>
            <person name="Salcher M."/>
            <person name="Ghai R."/>
            <person name="Kavagutti S V."/>
        </authorList>
    </citation>
    <scope>NUCLEOTIDE SEQUENCE</scope>
</reference>
<dbReference type="EMBL" id="CAEZUP010000161">
    <property type="protein sequence ID" value="CAB4626852.1"/>
    <property type="molecule type" value="Genomic_DNA"/>
</dbReference>
<dbReference type="GO" id="GO:0019305">
    <property type="term" value="P:dTDP-rhamnose biosynthetic process"/>
    <property type="evidence" value="ECO:0007669"/>
    <property type="project" value="TreeGrafter"/>
</dbReference>
<dbReference type="GO" id="GO:0008831">
    <property type="term" value="F:dTDP-4-dehydrorhamnose reductase activity"/>
    <property type="evidence" value="ECO:0007669"/>
    <property type="project" value="TreeGrafter"/>
</dbReference>
<dbReference type="Pfam" id="PF04321">
    <property type="entry name" value="RmlD_sub_bind"/>
    <property type="match status" value="1"/>
</dbReference>
<dbReference type="GO" id="GO:0005829">
    <property type="term" value="C:cytosol"/>
    <property type="evidence" value="ECO:0007669"/>
    <property type="project" value="TreeGrafter"/>
</dbReference>
<dbReference type="AlphaFoldDB" id="A0A6J6IQG3"/>
<dbReference type="InterPro" id="IPR005913">
    <property type="entry name" value="dTDP_dehydrorham_reduct"/>
</dbReference>
<evidence type="ECO:0000259" key="1">
    <source>
        <dbReference type="Pfam" id="PF04321"/>
    </source>
</evidence>
<gene>
    <name evidence="2" type="ORF">UFOPK1835_02191</name>
</gene>
<sequence length="282" mass="30648">MRILITGAAGQVGRELVDAFGSDAHHEVIGVDHSVLDITSRDDVLALVTTVRPDAIVHPAAWTAVDACESDADRAFQVNALGTRNLAEGARRVGAPVFYVSTDYVFDGTKETPYLEWDQTNPRSVYGASKLAGERELDPGSTIIRTSWVCGFHGGNMVKTILRLASEHDSLSFVDDQFGHPTFADDLASMIKRLVVERRPGTFHVTNQGPVSWFEFAREVLRAAGLDPERVAPVSTRDLQPARPAPRPANSVLDNAALRLGGVRLLDDFRVPLARLVGRLGA</sequence>
<dbReference type="InterPro" id="IPR036291">
    <property type="entry name" value="NAD(P)-bd_dom_sf"/>
</dbReference>